<feature type="region of interest" description="Disordered" evidence="1">
    <location>
        <begin position="1"/>
        <end position="36"/>
    </location>
</feature>
<dbReference type="OrthoDB" id="1914296at2759"/>
<sequence length="36" mass="3581">MVARYSLVTPTASSGTPVATPASSPSADPSLSQSCR</sequence>
<feature type="compositionally biased region" description="Low complexity" evidence="1">
    <location>
        <begin position="9"/>
        <end position="36"/>
    </location>
</feature>
<gene>
    <name evidence="2" type="ORF">MUK42_06210</name>
</gene>
<dbReference type="EMBL" id="CP097510">
    <property type="protein sequence ID" value="URE29799.1"/>
    <property type="molecule type" value="Genomic_DNA"/>
</dbReference>
<keyword evidence="3" id="KW-1185">Reference proteome</keyword>
<protein>
    <submittedName>
        <fullName evidence="2">PB1 domain containing protein</fullName>
    </submittedName>
</protein>
<evidence type="ECO:0000313" key="2">
    <source>
        <dbReference type="EMBL" id="URE29799.1"/>
    </source>
</evidence>
<organism evidence="2 3">
    <name type="scientific">Musa troglodytarum</name>
    <name type="common">fe'i banana</name>
    <dbReference type="NCBI Taxonomy" id="320322"/>
    <lineage>
        <taxon>Eukaryota</taxon>
        <taxon>Viridiplantae</taxon>
        <taxon>Streptophyta</taxon>
        <taxon>Embryophyta</taxon>
        <taxon>Tracheophyta</taxon>
        <taxon>Spermatophyta</taxon>
        <taxon>Magnoliopsida</taxon>
        <taxon>Liliopsida</taxon>
        <taxon>Zingiberales</taxon>
        <taxon>Musaceae</taxon>
        <taxon>Musa</taxon>
    </lineage>
</organism>
<evidence type="ECO:0000313" key="3">
    <source>
        <dbReference type="Proteomes" id="UP001055439"/>
    </source>
</evidence>
<name>A0A9E7HGQ3_9LILI</name>
<reference evidence="2" key="1">
    <citation type="submission" date="2022-05" db="EMBL/GenBank/DDBJ databases">
        <title>The Musa troglodytarum L. genome provides insights into the mechanism of non-climacteric behaviour and enrichment of carotenoids.</title>
        <authorList>
            <person name="Wang J."/>
        </authorList>
    </citation>
    <scope>NUCLEOTIDE SEQUENCE</scope>
    <source>
        <tissue evidence="2">Leaf</tissue>
    </source>
</reference>
<proteinExistence type="predicted"/>
<evidence type="ECO:0000256" key="1">
    <source>
        <dbReference type="SAM" id="MobiDB-lite"/>
    </source>
</evidence>
<dbReference type="AlphaFoldDB" id="A0A9E7HGQ3"/>
<accession>A0A9E7HGQ3</accession>
<dbReference type="Proteomes" id="UP001055439">
    <property type="component" value="Chromosome 8"/>
</dbReference>